<dbReference type="AlphaFoldDB" id="A0A6P5S4Y5"/>
<dbReference type="PANTHER" id="PTHR33286:SF54">
    <property type="entry name" value="BIFUNCTIONAL INHIBITOR_LIPID-TRANSFER PROTEIN_SEED STORAGE 2S ALBUMIN SUPERFAMILY PROTEIN"/>
    <property type="match status" value="1"/>
</dbReference>
<proteinExistence type="predicted"/>
<keyword evidence="4" id="KW-0732">Signal</keyword>
<evidence type="ECO:0000256" key="1">
    <source>
        <dbReference type="ARBA" id="ARBA00003211"/>
    </source>
</evidence>
<dbReference type="Pfam" id="PF14368">
    <property type="entry name" value="LTP_2"/>
    <property type="match status" value="1"/>
</dbReference>
<dbReference type="GO" id="GO:0008289">
    <property type="term" value="F:lipid binding"/>
    <property type="evidence" value="ECO:0007669"/>
    <property type="project" value="UniProtKB-KW"/>
</dbReference>
<dbReference type="InterPro" id="IPR044741">
    <property type="entry name" value="NsLTP-like"/>
</dbReference>
<evidence type="ECO:0000256" key="2">
    <source>
        <dbReference type="ARBA" id="ARBA00022448"/>
    </source>
</evidence>
<keyword evidence="3" id="KW-0446">Lipid-binding</keyword>
<evidence type="ECO:0000256" key="4">
    <source>
        <dbReference type="SAM" id="SignalP"/>
    </source>
</evidence>
<gene>
    <name evidence="7" type="primary">LOC110752487</name>
</gene>
<dbReference type="SUPFAM" id="SSF47699">
    <property type="entry name" value="Bifunctional inhibitor/lipid-transfer protein/seed storage 2S albumin"/>
    <property type="match status" value="1"/>
</dbReference>
<keyword evidence="6" id="KW-1185">Reference proteome</keyword>
<feature type="domain" description="Bifunctional inhibitor/plant lipid transfer protein/seed storage helical" evidence="5">
    <location>
        <begin position="26"/>
        <end position="105"/>
    </location>
</feature>
<protein>
    <submittedName>
        <fullName evidence="7">Uncharacterized protein LOC110752487</fullName>
    </submittedName>
</protein>
<dbReference type="RefSeq" id="XP_021808843.1">
    <property type="nucleotide sequence ID" value="XM_021953151.1"/>
</dbReference>
<evidence type="ECO:0000256" key="3">
    <source>
        <dbReference type="ARBA" id="ARBA00023121"/>
    </source>
</evidence>
<evidence type="ECO:0000313" key="7">
    <source>
        <dbReference type="RefSeq" id="XP_021808843.1"/>
    </source>
</evidence>
<dbReference type="InterPro" id="IPR016140">
    <property type="entry name" value="Bifunc_inhib/LTP/seed_store"/>
</dbReference>
<organism evidence="6 7">
    <name type="scientific">Prunus avium</name>
    <name type="common">Cherry</name>
    <name type="synonym">Cerasus avium</name>
    <dbReference type="NCBI Taxonomy" id="42229"/>
    <lineage>
        <taxon>Eukaryota</taxon>
        <taxon>Viridiplantae</taxon>
        <taxon>Streptophyta</taxon>
        <taxon>Embryophyta</taxon>
        <taxon>Tracheophyta</taxon>
        <taxon>Spermatophyta</taxon>
        <taxon>Magnoliopsida</taxon>
        <taxon>eudicotyledons</taxon>
        <taxon>Gunneridae</taxon>
        <taxon>Pentapetalae</taxon>
        <taxon>rosids</taxon>
        <taxon>fabids</taxon>
        <taxon>Rosales</taxon>
        <taxon>Rosaceae</taxon>
        <taxon>Amygdaloideae</taxon>
        <taxon>Amygdaleae</taxon>
        <taxon>Prunus</taxon>
    </lineage>
</organism>
<feature type="chain" id="PRO_5028026566" evidence="4">
    <location>
        <begin position="21"/>
        <end position="114"/>
    </location>
</feature>
<dbReference type="InterPro" id="IPR036312">
    <property type="entry name" value="Bifun_inhib/LTP/seed_sf"/>
</dbReference>
<keyword evidence="2" id="KW-0813">Transport</keyword>
<accession>A0A6P5S4Y5</accession>
<evidence type="ECO:0000259" key="5">
    <source>
        <dbReference type="Pfam" id="PF14368"/>
    </source>
</evidence>
<dbReference type="Gene3D" id="1.10.110.10">
    <property type="entry name" value="Plant lipid-transfer and hydrophobic proteins"/>
    <property type="match status" value="1"/>
</dbReference>
<dbReference type="Proteomes" id="UP000515124">
    <property type="component" value="Unplaced"/>
</dbReference>
<evidence type="ECO:0000313" key="6">
    <source>
        <dbReference type="Proteomes" id="UP000515124"/>
    </source>
</evidence>
<feature type="signal peptide" evidence="4">
    <location>
        <begin position="1"/>
        <end position="20"/>
    </location>
</feature>
<reference evidence="7" key="1">
    <citation type="submission" date="2025-08" db="UniProtKB">
        <authorList>
            <consortium name="RefSeq"/>
        </authorList>
    </citation>
    <scope>IDENTIFICATION</scope>
</reference>
<dbReference type="KEGG" id="pavi:110752487"/>
<dbReference type="CDD" id="cd04660">
    <property type="entry name" value="nsLTP_like"/>
    <property type="match status" value="1"/>
</dbReference>
<sequence>MLHLRFPIFAVFAIIGVVFSGEIHVAVGQLCGGDVGGLIRQCSTYVEKGKPMTNPSQACCDLIKKVDILCACKHVTKELEELVDMKKVVHVVSYCGIPVPHGMKCGSFTVPGSG</sequence>
<name>A0A6P5S4Y5_PRUAV</name>
<dbReference type="GeneID" id="110752487"/>
<comment type="function">
    <text evidence="1">Plant non-specific lipid-transfer proteins transfer phospholipids as well as galactolipids across membranes. May play a role in wax or cutin deposition in the cell walls of expanding epidermal cells and certain secretory tissues.</text>
</comment>
<dbReference type="PANTHER" id="PTHR33286">
    <property type="entry name" value="BIFUNCTIONAL INHIBITOR/LIPID-TRANSFER PROTEIN/SEED STORAGE 2S ALBUMIN SUPERFAMILY PROTEIN"/>
    <property type="match status" value="1"/>
</dbReference>